<feature type="transmembrane region" description="Helical" evidence="9">
    <location>
        <begin position="176"/>
        <end position="195"/>
    </location>
</feature>
<feature type="transmembrane region" description="Helical" evidence="9">
    <location>
        <begin position="47"/>
        <end position="69"/>
    </location>
</feature>
<sequence>MTASTTTGQTLRSPIYGTLDRIPGGLMVVPLILGAIVGTLAPGVLEIGSFTTALFATPMPMMALVIFATGMQITPRSVGPVAGTTGAILLAKSLIPGLLVVALGSLVGVQGILGISILAMLATFDNSNGGVWIAFAGKYGTRTDRGAYIASALNDGPFFTMLFIGAAGLGSIPLEAFAAAVIPLVLGIVVGNIDRRWTEVMRPVPQIVIPFFAFGLGTGIDLSAVLTGGVTGIVLGLVVTPFTGGLTYLAYRFLLRRGRRSGIGFAAGTTAGNSLATPAIVAAADLRFEPYVGVATVQIATAVLISAITAPLVAAWVLRRNGALDDPEADELPTEAQSVTATT</sequence>
<keyword evidence="7 9" id="KW-1133">Transmembrane helix</keyword>
<keyword evidence="4" id="KW-0762">Sugar transport</keyword>
<evidence type="ECO:0000256" key="3">
    <source>
        <dbReference type="ARBA" id="ARBA00022475"/>
    </source>
</evidence>
<comment type="similarity">
    <text evidence="1">Belongs to the KdgT transporter family.</text>
</comment>
<dbReference type="Pfam" id="PF03812">
    <property type="entry name" value="KdgT"/>
    <property type="match status" value="1"/>
</dbReference>
<organism evidence="10 11">
    <name type="scientific">Brachybacterium kimchii</name>
    <dbReference type="NCBI Taxonomy" id="2942909"/>
    <lineage>
        <taxon>Bacteria</taxon>
        <taxon>Bacillati</taxon>
        <taxon>Actinomycetota</taxon>
        <taxon>Actinomycetes</taxon>
        <taxon>Micrococcales</taxon>
        <taxon>Dermabacteraceae</taxon>
        <taxon>Brachybacterium</taxon>
    </lineage>
</organism>
<evidence type="ECO:0000256" key="7">
    <source>
        <dbReference type="ARBA" id="ARBA00022989"/>
    </source>
</evidence>
<dbReference type="EMBL" id="CP097218">
    <property type="protein sequence ID" value="UQN28850.1"/>
    <property type="molecule type" value="Genomic_DNA"/>
</dbReference>
<feature type="transmembrane region" description="Helical" evidence="9">
    <location>
        <begin position="22"/>
        <end position="41"/>
    </location>
</feature>
<evidence type="ECO:0000313" key="10">
    <source>
        <dbReference type="EMBL" id="UQN28850.1"/>
    </source>
</evidence>
<evidence type="ECO:0000256" key="5">
    <source>
        <dbReference type="ARBA" id="ARBA00022692"/>
    </source>
</evidence>
<name>A0ABY4N628_9MICO</name>
<feature type="transmembrane region" description="Helical" evidence="9">
    <location>
        <begin position="263"/>
        <end position="284"/>
    </location>
</feature>
<keyword evidence="3" id="KW-1003">Cell membrane</keyword>
<feature type="transmembrane region" description="Helical" evidence="9">
    <location>
        <begin position="81"/>
        <end position="106"/>
    </location>
</feature>
<reference evidence="10" key="1">
    <citation type="submission" date="2022-05" db="EMBL/GenBank/DDBJ databases">
        <title>Genomic analysis of Brachybacterium sp. CBA3104.</title>
        <authorList>
            <person name="Roh S.W."/>
            <person name="Kim Y.B."/>
            <person name="Kim Y."/>
        </authorList>
    </citation>
    <scope>NUCLEOTIDE SEQUENCE</scope>
    <source>
        <strain evidence="10">CBA3104</strain>
    </source>
</reference>
<keyword evidence="8 9" id="KW-0472">Membrane</keyword>
<evidence type="ECO:0000256" key="8">
    <source>
        <dbReference type="ARBA" id="ARBA00023136"/>
    </source>
</evidence>
<evidence type="ECO:0000256" key="9">
    <source>
        <dbReference type="SAM" id="Phobius"/>
    </source>
</evidence>
<feature type="transmembrane region" description="Helical" evidence="9">
    <location>
        <begin position="207"/>
        <end position="226"/>
    </location>
</feature>
<dbReference type="InterPro" id="IPR004684">
    <property type="entry name" value="2keto-3dGluconate_permease"/>
</dbReference>
<keyword evidence="6" id="KW-0769">Symport</keyword>
<feature type="transmembrane region" description="Helical" evidence="9">
    <location>
        <begin position="147"/>
        <end position="170"/>
    </location>
</feature>
<evidence type="ECO:0000313" key="11">
    <source>
        <dbReference type="Proteomes" id="UP001055868"/>
    </source>
</evidence>
<evidence type="ECO:0000256" key="2">
    <source>
        <dbReference type="ARBA" id="ARBA00022448"/>
    </source>
</evidence>
<feature type="transmembrane region" description="Helical" evidence="9">
    <location>
        <begin position="296"/>
        <end position="318"/>
    </location>
</feature>
<evidence type="ECO:0000256" key="6">
    <source>
        <dbReference type="ARBA" id="ARBA00022847"/>
    </source>
</evidence>
<evidence type="ECO:0000256" key="1">
    <source>
        <dbReference type="ARBA" id="ARBA00006430"/>
    </source>
</evidence>
<dbReference type="Proteomes" id="UP001055868">
    <property type="component" value="Chromosome"/>
</dbReference>
<feature type="transmembrane region" description="Helical" evidence="9">
    <location>
        <begin position="232"/>
        <end position="251"/>
    </location>
</feature>
<protein>
    <submittedName>
        <fullName evidence="10">2-keto-3-deoxygluconate permease</fullName>
    </submittedName>
</protein>
<feature type="transmembrane region" description="Helical" evidence="9">
    <location>
        <begin position="112"/>
        <end position="135"/>
    </location>
</feature>
<keyword evidence="2" id="KW-0813">Transport</keyword>
<keyword evidence="11" id="KW-1185">Reference proteome</keyword>
<evidence type="ECO:0000256" key="4">
    <source>
        <dbReference type="ARBA" id="ARBA00022597"/>
    </source>
</evidence>
<keyword evidence="5 9" id="KW-0812">Transmembrane</keyword>
<accession>A0ABY4N628</accession>
<dbReference type="RefSeq" id="WP_249477967.1">
    <property type="nucleotide sequence ID" value="NZ_CP097218.1"/>
</dbReference>
<proteinExistence type="inferred from homology"/>
<gene>
    <name evidence="10" type="ORF">M4486_14635</name>
</gene>